<dbReference type="InterPro" id="IPR049912">
    <property type="entry name" value="CRESS_DNA_REP"/>
</dbReference>
<evidence type="ECO:0000256" key="8">
    <source>
        <dbReference type="ARBA" id="ARBA00022723"/>
    </source>
</evidence>
<reference evidence="19 20" key="1">
    <citation type="submission" date="2019-10" db="EMBL/GenBank/DDBJ databases">
        <title>Florida's Freshwater Springs.</title>
        <authorList>
            <person name="Malki K."/>
            <person name="Breitbart M."/>
        </authorList>
    </citation>
    <scope>NUCLEOTIDE SEQUENCE [LARGE SCALE GENOMIC DNA]</scope>
    <source>
        <strain evidence="19">Cthao1</strain>
    </source>
</reference>
<dbReference type="GO" id="GO:0003677">
    <property type="term" value="F:DNA binding"/>
    <property type="evidence" value="ECO:0007669"/>
    <property type="project" value="UniProtKB-KW"/>
</dbReference>
<dbReference type="PROSITE" id="PS52020">
    <property type="entry name" value="CRESS_DNA_REP"/>
    <property type="match status" value="1"/>
</dbReference>
<evidence type="ECO:0000256" key="4">
    <source>
        <dbReference type="ARBA" id="ARBA00022679"/>
    </source>
</evidence>
<keyword evidence="5" id="KW-0548">Nucleotidyltransferase</keyword>
<evidence type="ECO:0000259" key="18">
    <source>
        <dbReference type="PROSITE" id="PS52020"/>
    </source>
</evidence>
<dbReference type="GO" id="GO:0000166">
    <property type="term" value="F:nucleotide binding"/>
    <property type="evidence" value="ECO:0007669"/>
    <property type="project" value="UniProtKB-KW"/>
</dbReference>
<dbReference type="GO" id="GO:0004519">
    <property type="term" value="F:endonuclease activity"/>
    <property type="evidence" value="ECO:0007669"/>
    <property type="project" value="UniProtKB-KW"/>
</dbReference>
<evidence type="ECO:0000256" key="14">
    <source>
        <dbReference type="ARBA" id="ARBA00023268"/>
    </source>
</evidence>
<name>A0A5Q2W814_9VIRU</name>
<dbReference type="SUPFAM" id="SSF52540">
    <property type="entry name" value="P-loop containing nucleoside triphosphate hydrolases"/>
    <property type="match status" value="1"/>
</dbReference>
<protein>
    <recommendedName>
        <fullName evidence="15">ATP-dependent helicase Rep</fullName>
    </recommendedName>
    <alternativeName>
        <fullName evidence="16">RepP</fullName>
    </alternativeName>
</protein>
<dbReference type="GO" id="GO:0003724">
    <property type="term" value="F:RNA helicase activity"/>
    <property type="evidence" value="ECO:0007669"/>
    <property type="project" value="InterPro"/>
</dbReference>
<dbReference type="InterPro" id="IPR027417">
    <property type="entry name" value="P-loop_NTPase"/>
</dbReference>
<comment type="similarity">
    <text evidence="3">Belongs to the nanoviruses/circoviruses replication-associated protein family.</text>
</comment>
<dbReference type="GO" id="GO:0003723">
    <property type="term" value="F:RNA binding"/>
    <property type="evidence" value="ECO:0007669"/>
    <property type="project" value="InterPro"/>
</dbReference>
<dbReference type="GO" id="GO:0006260">
    <property type="term" value="P:DNA replication"/>
    <property type="evidence" value="ECO:0007669"/>
    <property type="project" value="UniProtKB-KW"/>
</dbReference>
<dbReference type="GO" id="GO:0046872">
    <property type="term" value="F:metal ion binding"/>
    <property type="evidence" value="ECO:0007669"/>
    <property type="project" value="UniProtKB-KW"/>
</dbReference>
<evidence type="ECO:0000256" key="3">
    <source>
        <dbReference type="ARBA" id="ARBA00008545"/>
    </source>
</evidence>
<evidence type="ECO:0000256" key="17">
    <source>
        <dbReference type="ARBA" id="ARBA00049360"/>
    </source>
</evidence>
<evidence type="ECO:0000256" key="11">
    <source>
        <dbReference type="ARBA" id="ARBA00022801"/>
    </source>
</evidence>
<proteinExistence type="inferred from homology"/>
<evidence type="ECO:0000256" key="6">
    <source>
        <dbReference type="ARBA" id="ARBA00022705"/>
    </source>
</evidence>
<keyword evidence="14" id="KW-0511">Multifunctional enzyme</keyword>
<dbReference type="Gene3D" id="3.40.50.300">
    <property type="entry name" value="P-loop containing nucleotide triphosphate hydrolases"/>
    <property type="match status" value="1"/>
</dbReference>
<sequence length="278" mass="32522">MLRSRNWCFTLNNYDTTEEQALQEVDCKYMIVGRETGELTWTHHLQGFIVFKTMKSLNQMKELNPRAHWEIANGTAEQNIAYCSKQDKIPFIKGVPPKSQKEKGEMNKRRYEEAFIAAKEGRIEDIPKDMLTRHYNTYLKIQRDYQPNPAPLEDTCGIWIYGPPGVGKSHEVCEKYPDAYQKNLNKWWDGYRGHDVVWLDEIAPEHASWIVPFLKKWACKFPFPAEFKGSQLQIRPKKVIVTSNYSLEDLGLSAVDYDALARRFSQRKKNAREIKVLQ</sequence>
<evidence type="ECO:0000256" key="10">
    <source>
        <dbReference type="ARBA" id="ARBA00022759"/>
    </source>
</evidence>
<accession>A0A5Q2W814</accession>
<keyword evidence="8" id="KW-0479">Metal-binding</keyword>
<dbReference type="GO" id="GO:0016787">
    <property type="term" value="F:hydrolase activity"/>
    <property type="evidence" value="ECO:0007669"/>
    <property type="project" value="UniProtKB-KW"/>
</dbReference>
<keyword evidence="12" id="KW-0190">Covalent protein-DNA linkage</keyword>
<dbReference type="Pfam" id="PF00910">
    <property type="entry name" value="RNA_helicase"/>
    <property type="match status" value="1"/>
</dbReference>
<dbReference type="InterPro" id="IPR000605">
    <property type="entry name" value="Helicase_SF3_ssDNA/RNA_vir"/>
</dbReference>
<evidence type="ECO:0000256" key="9">
    <source>
        <dbReference type="ARBA" id="ARBA00022741"/>
    </source>
</evidence>
<comment type="subcellular location">
    <subcellularLocation>
        <location evidence="2">Host nucleus</location>
    </subcellularLocation>
</comment>
<evidence type="ECO:0000256" key="16">
    <source>
        <dbReference type="ARBA" id="ARBA00032243"/>
    </source>
</evidence>
<keyword evidence="7" id="KW-0540">Nuclease</keyword>
<organism evidence="19 20">
    <name type="scientific">CRESS associated satellite molecule</name>
    <dbReference type="NCBI Taxonomy" id="2656732"/>
    <lineage>
        <taxon>Viruses</taxon>
        <taxon>unclassified satellites</taxon>
        <taxon>DNA satellites</taxon>
    </lineage>
</organism>
<keyword evidence="6" id="KW-0235">DNA replication</keyword>
<evidence type="ECO:0000313" key="20">
    <source>
        <dbReference type="Proteomes" id="UP000502014"/>
    </source>
</evidence>
<evidence type="ECO:0000256" key="13">
    <source>
        <dbReference type="ARBA" id="ARBA00023125"/>
    </source>
</evidence>
<keyword evidence="13" id="KW-0238">DNA-binding</keyword>
<evidence type="ECO:0000256" key="5">
    <source>
        <dbReference type="ARBA" id="ARBA00022695"/>
    </source>
</evidence>
<keyword evidence="9" id="KW-0547">Nucleotide-binding</keyword>
<evidence type="ECO:0000256" key="15">
    <source>
        <dbReference type="ARBA" id="ARBA00030754"/>
    </source>
</evidence>
<comment type="catalytic activity">
    <reaction evidence="17">
        <text>ATP + H2O = ADP + phosphate + H(+)</text>
        <dbReference type="Rhea" id="RHEA:13065"/>
        <dbReference type="ChEBI" id="CHEBI:15377"/>
        <dbReference type="ChEBI" id="CHEBI:15378"/>
        <dbReference type="ChEBI" id="CHEBI:30616"/>
        <dbReference type="ChEBI" id="CHEBI:43474"/>
        <dbReference type="ChEBI" id="CHEBI:456216"/>
    </reaction>
</comment>
<keyword evidence="10" id="KW-0255">Endonuclease</keyword>
<comment type="cofactor">
    <cofactor evidence="1">
        <name>Mn(2+)</name>
        <dbReference type="ChEBI" id="CHEBI:29035"/>
    </cofactor>
</comment>
<keyword evidence="4" id="KW-0808">Transferase</keyword>
<keyword evidence="11" id="KW-0378">Hydrolase</keyword>
<feature type="domain" description="CRESS-DNA virus Rep endonuclease" evidence="18">
    <location>
        <begin position="1"/>
        <end position="96"/>
    </location>
</feature>
<dbReference type="GO" id="GO:0042025">
    <property type="term" value="C:host cell nucleus"/>
    <property type="evidence" value="ECO:0007669"/>
    <property type="project" value="UniProtKB-SubCell"/>
</dbReference>
<dbReference type="Proteomes" id="UP000502014">
    <property type="component" value="Segment"/>
</dbReference>
<dbReference type="Pfam" id="PF02407">
    <property type="entry name" value="Viral_Rep"/>
    <property type="match status" value="1"/>
</dbReference>
<dbReference type="Gene3D" id="3.40.1310.20">
    <property type="match status" value="1"/>
</dbReference>
<evidence type="ECO:0000256" key="2">
    <source>
        <dbReference type="ARBA" id="ARBA00004147"/>
    </source>
</evidence>
<evidence type="ECO:0000256" key="7">
    <source>
        <dbReference type="ARBA" id="ARBA00022722"/>
    </source>
</evidence>
<evidence type="ECO:0000313" key="19">
    <source>
        <dbReference type="EMBL" id="QGH72360.1"/>
    </source>
</evidence>
<evidence type="ECO:0000256" key="1">
    <source>
        <dbReference type="ARBA" id="ARBA00001936"/>
    </source>
</evidence>
<evidence type="ECO:0000256" key="12">
    <source>
        <dbReference type="ARBA" id="ARBA00023124"/>
    </source>
</evidence>
<dbReference type="GO" id="GO:0016779">
    <property type="term" value="F:nucleotidyltransferase activity"/>
    <property type="evidence" value="ECO:0007669"/>
    <property type="project" value="UniProtKB-KW"/>
</dbReference>
<dbReference type="EMBL" id="MN582061">
    <property type="protein sequence ID" value="QGH72360.1"/>
    <property type="molecule type" value="Genomic_DNA"/>
</dbReference>